<evidence type="ECO:0000259" key="1">
    <source>
        <dbReference type="Pfam" id="PF14534"/>
    </source>
</evidence>
<keyword evidence="3" id="KW-1185">Reference proteome</keyword>
<dbReference type="AlphaFoldDB" id="A0A916UCF8"/>
<dbReference type="InterPro" id="IPR032710">
    <property type="entry name" value="NTF2-like_dom_sf"/>
</dbReference>
<dbReference type="Gene3D" id="3.10.450.50">
    <property type="match status" value="1"/>
</dbReference>
<gene>
    <name evidence="2" type="ORF">GCM10011387_22430</name>
</gene>
<evidence type="ECO:0000313" key="3">
    <source>
        <dbReference type="Proteomes" id="UP000651668"/>
    </source>
</evidence>
<name>A0A916UCF8_9SPHI</name>
<reference evidence="2" key="2">
    <citation type="submission" date="2020-09" db="EMBL/GenBank/DDBJ databases">
        <authorList>
            <person name="Sun Q."/>
            <person name="Zhou Y."/>
        </authorList>
    </citation>
    <scope>NUCLEOTIDE SEQUENCE</scope>
    <source>
        <strain evidence="2">CGMCC 1.15343</strain>
    </source>
</reference>
<dbReference type="RefSeq" id="WP_188626999.1">
    <property type="nucleotide sequence ID" value="NZ_BMIL01000007.1"/>
</dbReference>
<sequence>MNAQNQKSLVEQLISAYQKAVNDKDAAAISAFYTSDGSLLAEGFKSIAQAKAGESYFLKADVNINFSIKEVTVEGSYAFVEARAKTKIKDLKSNIELNKNTRDLFILKNTEGDWKIYRYIFNSFQA</sequence>
<comment type="caution">
    <text evidence="2">The sequence shown here is derived from an EMBL/GenBank/DDBJ whole genome shotgun (WGS) entry which is preliminary data.</text>
</comment>
<reference evidence="2" key="1">
    <citation type="journal article" date="2014" name="Int. J. Syst. Evol. Microbiol.">
        <title>Complete genome sequence of Corynebacterium casei LMG S-19264T (=DSM 44701T), isolated from a smear-ripened cheese.</title>
        <authorList>
            <consortium name="US DOE Joint Genome Institute (JGI-PGF)"/>
            <person name="Walter F."/>
            <person name="Albersmeier A."/>
            <person name="Kalinowski J."/>
            <person name="Ruckert C."/>
        </authorList>
    </citation>
    <scope>NUCLEOTIDE SEQUENCE</scope>
    <source>
        <strain evidence="2">CGMCC 1.15343</strain>
    </source>
</reference>
<dbReference type="InterPro" id="IPR027843">
    <property type="entry name" value="DUF4440"/>
</dbReference>
<protein>
    <recommendedName>
        <fullName evidence="1">DUF4440 domain-containing protein</fullName>
    </recommendedName>
</protein>
<evidence type="ECO:0000313" key="2">
    <source>
        <dbReference type="EMBL" id="GGC68528.1"/>
    </source>
</evidence>
<dbReference type="EMBL" id="BMIL01000007">
    <property type="protein sequence ID" value="GGC68528.1"/>
    <property type="molecule type" value="Genomic_DNA"/>
</dbReference>
<dbReference type="SUPFAM" id="SSF54427">
    <property type="entry name" value="NTF2-like"/>
    <property type="match status" value="1"/>
</dbReference>
<feature type="domain" description="DUF4440" evidence="1">
    <location>
        <begin position="10"/>
        <end position="116"/>
    </location>
</feature>
<dbReference type="Pfam" id="PF14534">
    <property type="entry name" value="DUF4440"/>
    <property type="match status" value="1"/>
</dbReference>
<dbReference type="Proteomes" id="UP000651668">
    <property type="component" value="Unassembled WGS sequence"/>
</dbReference>
<proteinExistence type="predicted"/>
<accession>A0A916UCF8</accession>
<organism evidence="2 3">
    <name type="scientific">Pedobacter quisquiliarum</name>
    <dbReference type="NCBI Taxonomy" id="1834438"/>
    <lineage>
        <taxon>Bacteria</taxon>
        <taxon>Pseudomonadati</taxon>
        <taxon>Bacteroidota</taxon>
        <taxon>Sphingobacteriia</taxon>
        <taxon>Sphingobacteriales</taxon>
        <taxon>Sphingobacteriaceae</taxon>
        <taxon>Pedobacter</taxon>
    </lineage>
</organism>